<feature type="domain" description="GGDEF" evidence="3">
    <location>
        <begin position="297"/>
        <end position="429"/>
    </location>
</feature>
<dbReference type="EMBL" id="AE017194">
    <property type="protein sequence ID" value="AAS39538.1"/>
    <property type="molecule type" value="Genomic_DNA"/>
</dbReference>
<dbReference type="KEGG" id="bca:BCE_0603"/>
<dbReference type="SUPFAM" id="SSF55785">
    <property type="entry name" value="PYP-like sensor domain (PAS domain)"/>
    <property type="match status" value="2"/>
</dbReference>
<dbReference type="Proteomes" id="UP000002527">
    <property type="component" value="Chromosome"/>
</dbReference>
<evidence type="ECO:0000313" key="4">
    <source>
        <dbReference type="EMBL" id="AAS39538.1"/>
    </source>
</evidence>
<proteinExistence type="predicted"/>
<dbReference type="InterPro" id="IPR001633">
    <property type="entry name" value="EAL_dom"/>
</dbReference>
<dbReference type="SUPFAM" id="SSF55073">
    <property type="entry name" value="Nucleotide cyclase"/>
    <property type="match status" value="1"/>
</dbReference>
<dbReference type="PANTHER" id="PTHR44757:SF2">
    <property type="entry name" value="BIOFILM ARCHITECTURE MAINTENANCE PROTEIN MBAA"/>
    <property type="match status" value="1"/>
</dbReference>
<protein>
    <submittedName>
        <fullName evidence="4">Sensory box/GGDEF family protein</fullName>
    </submittedName>
</protein>
<dbReference type="Gene3D" id="3.30.70.270">
    <property type="match status" value="1"/>
</dbReference>
<dbReference type="CDD" id="cd01949">
    <property type="entry name" value="GGDEF"/>
    <property type="match status" value="1"/>
</dbReference>
<dbReference type="Pfam" id="PF00990">
    <property type="entry name" value="GGDEF"/>
    <property type="match status" value="1"/>
</dbReference>
<dbReference type="SMART" id="SM00091">
    <property type="entry name" value="PAS"/>
    <property type="match status" value="2"/>
</dbReference>
<dbReference type="CDD" id="cd00130">
    <property type="entry name" value="PAS"/>
    <property type="match status" value="1"/>
</dbReference>
<dbReference type="PROSITE" id="PS50883">
    <property type="entry name" value="EAL"/>
    <property type="match status" value="1"/>
</dbReference>
<evidence type="ECO:0000259" key="3">
    <source>
        <dbReference type="PROSITE" id="PS50887"/>
    </source>
</evidence>
<dbReference type="Gene3D" id="3.20.20.450">
    <property type="entry name" value="EAL domain"/>
    <property type="match status" value="1"/>
</dbReference>
<dbReference type="NCBIfam" id="TIGR00254">
    <property type="entry name" value="GGDEF"/>
    <property type="match status" value="1"/>
</dbReference>
<feature type="domain" description="EAL" evidence="2">
    <location>
        <begin position="451"/>
        <end position="702"/>
    </location>
</feature>
<dbReference type="InterPro" id="IPR000014">
    <property type="entry name" value="PAS"/>
</dbReference>
<dbReference type="SMART" id="SM00052">
    <property type="entry name" value="EAL"/>
    <property type="match status" value="1"/>
</dbReference>
<evidence type="ECO:0000259" key="1">
    <source>
        <dbReference type="PROSITE" id="PS50112"/>
    </source>
</evidence>
<dbReference type="PANTHER" id="PTHR44757">
    <property type="entry name" value="DIGUANYLATE CYCLASE DGCP"/>
    <property type="match status" value="1"/>
</dbReference>
<name>Q73DV7_BACC1</name>
<dbReference type="InterPro" id="IPR029787">
    <property type="entry name" value="Nucleotide_cyclase"/>
</dbReference>
<dbReference type="InterPro" id="IPR035919">
    <property type="entry name" value="EAL_sf"/>
</dbReference>
<dbReference type="InterPro" id="IPR000160">
    <property type="entry name" value="GGDEF_dom"/>
</dbReference>
<dbReference type="Pfam" id="PF08448">
    <property type="entry name" value="PAS_4"/>
    <property type="match status" value="1"/>
</dbReference>
<evidence type="ECO:0000313" key="5">
    <source>
        <dbReference type="Proteomes" id="UP000002527"/>
    </source>
</evidence>
<reference evidence="4 5" key="1">
    <citation type="journal article" date="2004" name="Nucleic Acids Res.">
        <title>The genome sequence of Bacillus cereus ATCC 10987 reveals metabolic adaptations and a large plasmid related to Bacillus anthracis pXO1.</title>
        <authorList>
            <person name="Rasko D.A."/>
            <person name="Ravel J."/>
            <person name="Okstad O.A."/>
            <person name="Helgason E."/>
            <person name="Cer R.Z."/>
            <person name="Jiang L."/>
            <person name="Shores K.A."/>
            <person name="Fouts D.E."/>
            <person name="Tourasse N.J."/>
            <person name="Angiuoli S.V."/>
            <person name="Kolonay J."/>
            <person name="Nelson W.C."/>
            <person name="Kolsto A.-B."/>
            <person name="Fraser C.M."/>
            <person name="Read T.D."/>
        </authorList>
    </citation>
    <scope>NUCLEOTIDE SEQUENCE [LARGE SCALE GENOMIC DNA]</scope>
    <source>
        <strain evidence="5">ATCC 10987 / NRS 248</strain>
    </source>
</reference>
<dbReference type="NCBIfam" id="TIGR00229">
    <property type="entry name" value="sensory_box"/>
    <property type="match status" value="1"/>
</dbReference>
<organism evidence="4 5">
    <name type="scientific">Bacillus cereus (strain ATCC 10987 / NRS 248)</name>
    <dbReference type="NCBI Taxonomy" id="222523"/>
    <lineage>
        <taxon>Bacteria</taxon>
        <taxon>Bacillati</taxon>
        <taxon>Bacillota</taxon>
        <taxon>Bacilli</taxon>
        <taxon>Bacillales</taxon>
        <taxon>Bacillaceae</taxon>
        <taxon>Bacillus</taxon>
        <taxon>Bacillus cereus group</taxon>
    </lineage>
</organism>
<sequence length="702" mass="81621">MKEQYRNQNTFLSMIDMDLIRRGLLHAIQDLVFIVKVMDDETFTYIYVNKIGMDYAKLSEECYGKTFSEVLPKDTAEILQVQYAKVASEVKAHTFCDVVSLPTGNLHYESSLNPVFDEEGVCQFIICITRDITAQIEEKIEIEEKQMLFKSLLEYNNDSIISIDSIGRITYANPATYEIFGYRYEELNNKFIFEFINKEYEKDFQSIFKGSMQGKAKQIVSKKYIHKEGYELYISLRTIPIIVNGEIVGVYIVTRDVTRQVLNEMRTEYLAYYDQLTGLMNRISCANKLNTLLNDNIEFALVFIDLDEFHLINDTFGHKEGDKVLQKVTECLSSFEIAGMHLFREHDDQFVMLIENITKERVEGVAKNILKRISEHFVIEEEDVYLSASIGIVMAPTDGEDEKILFQRVDAALEKAKEKGKGHYALEKAKEKGKGHYHFYCSGLDCEREQRFIIENQLHRAIEKNEFFLYYQPQINIETKKIASMEALIRWENKELGFVSPNQFIPLAERTGFIIKLDEWVVNEVCRQIREWLNKGYEVVPIAVNISARHFRSITLIEMITRALHKYNVPAHLLAIEVTEGALIHKDISKRVLLQLKEQNLKIHLDDFGTGYSSLSYLKTYPIDTLKIDRSFMEGIHVDERDTNITAAIIHLAHTLELNVIAEGVEKAEQIQFLKEKNVKFVQGYYYSRPLSKYDVENVYYK</sequence>
<dbReference type="InterPro" id="IPR052155">
    <property type="entry name" value="Biofilm_reg_signaling"/>
</dbReference>
<dbReference type="Gene3D" id="3.30.450.20">
    <property type="entry name" value="PAS domain"/>
    <property type="match status" value="2"/>
</dbReference>
<accession>Q73DV7</accession>
<dbReference type="PROSITE" id="PS50112">
    <property type="entry name" value="PAS"/>
    <property type="match status" value="1"/>
</dbReference>
<dbReference type="SUPFAM" id="SSF141868">
    <property type="entry name" value="EAL domain-like"/>
    <property type="match status" value="1"/>
</dbReference>
<dbReference type="AlphaFoldDB" id="Q73DV7"/>
<dbReference type="Pfam" id="PF13426">
    <property type="entry name" value="PAS_9"/>
    <property type="match status" value="1"/>
</dbReference>
<dbReference type="InterPro" id="IPR035965">
    <property type="entry name" value="PAS-like_dom_sf"/>
</dbReference>
<gene>
    <name evidence="4" type="ordered locus">BCE_0603</name>
</gene>
<dbReference type="PROSITE" id="PS50887">
    <property type="entry name" value="GGDEF"/>
    <property type="match status" value="1"/>
</dbReference>
<dbReference type="SMART" id="SM00267">
    <property type="entry name" value="GGDEF"/>
    <property type="match status" value="1"/>
</dbReference>
<dbReference type="Pfam" id="PF00563">
    <property type="entry name" value="EAL"/>
    <property type="match status" value="1"/>
</dbReference>
<dbReference type="HOGENOM" id="CLU_000445_70_20_9"/>
<dbReference type="InterPro" id="IPR013656">
    <property type="entry name" value="PAS_4"/>
</dbReference>
<dbReference type="CDD" id="cd01948">
    <property type="entry name" value="EAL"/>
    <property type="match status" value="1"/>
</dbReference>
<feature type="domain" description="PAS" evidence="1">
    <location>
        <begin position="145"/>
        <end position="215"/>
    </location>
</feature>
<evidence type="ECO:0000259" key="2">
    <source>
        <dbReference type="PROSITE" id="PS50883"/>
    </source>
</evidence>
<dbReference type="InterPro" id="IPR043128">
    <property type="entry name" value="Rev_trsase/Diguanyl_cyclase"/>
</dbReference>
<dbReference type="FunFam" id="3.20.20.450:FF:000001">
    <property type="entry name" value="Cyclic di-GMP phosphodiesterase yahA"/>
    <property type="match status" value="1"/>
</dbReference>